<reference evidence="4 5" key="1">
    <citation type="submission" date="2016-10" db="EMBL/GenBank/DDBJ databases">
        <authorList>
            <person name="de Groot N.N."/>
        </authorList>
    </citation>
    <scope>NUCLEOTIDE SEQUENCE [LARGE SCALE GENOMIC DNA]</scope>
    <source>
        <strain evidence="4 5">CGMCC 1.7059</strain>
    </source>
</reference>
<dbReference type="InterPro" id="IPR029063">
    <property type="entry name" value="SAM-dependent_MTases_sf"/>
</dbReference>
<dbReference type="InterPro" id="IPR041698">
    <property type="entry name" value="Methyltransf_25"/>
</dbReference>
<dbReference type="GO" id="GO:0032259">
    <property type="term" value="P:methylation"/>
    <property type="evidence" value="ECO:0007669"/>
    <property type="project" value="UniProtKB-KW"/>
</dbReference>
<dbReference type="GO" id="GO:0008168">
    <property type="term" value="F:methyltransferase activity"/>
    <property type="evidence" value="ECO:0007669"/>
    <property type="project" value="UniProtKB-KW"/>
</dbReference>
<dbReference type="RefSeq" id="WP_091814005.1">
    <property type="nucleotide sequence ID" value="NZ_FNNE01000006.1"/>
</dbReference>
<accession>A0A1H2ZBY8</accession>
<dbReference type="PANTHER" id="PTHR43861">
    <property type="entry name" value="TRANS-ACONITATE 2-METHYLTRANSFERASE-RELATED"/>
    <property type="match status" value="1"/>
</dbReference>
<evidence type="ECO:0000256" key="1">
    <source>
        <dbReference type="ARBA" id="ARBA00022603"/>
    </source>
</evidence>
<evidence type="ECO:0000259" key="3">
    <source>
        <dbReference type="Pfam" id="PF13649"/>
    </source>
</evidence>
<keyword evidence="1 4" id="KW-0489">Methyltransferase</keyword>
<keyword evidence="2 4" id="KW-0808">Transferase</keyword>
<evidence type="ECO:0000313" key="4">
    <source>
        <dbReference type="EMBL" id="SDX14900.1"/>
    </source>
</evidence>
<protein>
    <submittedName>
        <fullName evidence="4">Methyltransferase domain-containing protein</fullName>
    </submittedName>
</protein>
<sequence length="208" mass="22781">MKDSKAFWDKSATRYAKSPVRDEQTYRKKIALTQAYFEPDWSVLEFGCGTGSTAILHAPHVRHIVATDISDRMLEIAERKAREAGVDNIAFQQGTLATVSLDAGSFDAVLGLNVLHLIDDLDAALARVHGLLKPGGIFVSSTALVADIHWLWRLLIPLMHTAGLAPYVNRFGKSALTTALSRAGFGIEQQWQPNKESVFIVARKPVAG</sequence>
<keyword evidence="5" id="KW-1185">Reference proteome</keyword>
<dbReference type="Pfam" id="PF13649">
    <property type="entry name" value="Methyltransf_25"/>
    <property type="match status" value="1"/>
</dbReference>
<gene>
    <name evidence="4" type="ORF">SAMN04487960_106266</name>
</gene>
<dbReference type="Gene3D" id="3.40.50.150">
    <property type="entry name" value="Vaccinia Virus protein VP39"/>
    <property type="match status" value="1"/>
</dbReference>
<dbReference type="AlphaFoldDB" id="A0A1H2ZBY8"/>
<name>A0A1H2ZBY8_9GAMM</name>
<dbReference type="Proteomes" id="UP000199675">
    <property type="component" value="Unassembled WGS sequence"/>
</dbReference>
<organism evidence="4 5">
    <name type="scientific">Marinobacter mobilis</name>
    <dbReference type="NCBI Taxonomy" id="488533"/>
    <lineage>
        <taxon>Bacteria</taxon>
        <taxon>Pseudomonadati</taxon>
        <taxon>Pseudomonadota</taxon>
        <taxon>Gammaproteobacteria</taxon>
        <taxon>Pseudomonadales</taxon>
        <taxon>Marinobacteraceae</taxon>
        <taxon>Marinobacter</taxon>
    </lineage>
</organism>
<proteinExistence type="predicted"/>
<dbReference type="PANTHER" id="PTHR43861:SF1">
    <property type="entry name" value="TRANS-ACONITATE 2-METHYLTRANSFERASE"/>
    <property type="match status" value="1"/>
</dbReference>
<dbReference type="STRING" id="488533.SAMN04487960_106266"/>
<dbReference type="CDD" id="cd02440">
    <property type="entry name" value="AdoMet_MTases"/>
    <property type="match status" value="1"/>
</dbReference>
<evidence type="ECO:0000313" key="5">
    <source>
        <dbReference type="Proteomes" id="UP000199675"/>
    </source>
</evidence>
<feature type="domain" description="Methyltransferase" evidence="3">
    <location>
        <begin position="43"/>
        <end position="136"/>
    </location>
</feature>
<dbReference type="EMBL" id="FNNE01000006">
    <property type="protein sequence ID" value="SDX14900.1"/>
    <property type="molecule type" value="Genomic_DNA"/>
</dbReference>
<dbReference type="SUPFAM" id="SSF53335">
    <property type="entry name" value="S-adenosyl-L-methionine-dependent methyltransferases"/>
    <property type="match status" value="1"/>
</dbReference>
<evidence type="ECO:0000256" key="2">
    <source>
        <dbReference type="ARBA" id="ARBA00022679"/>
    </source>
</evidence>